<evidence type="ECO:0000313" key="3">
    <source>
        <dbReference type="Proteomes" id="UP001056500"/>
    </source>
</evidence>
<feature type="transmembrane region" description="Helical" evidence="1">
    <location>
        <begin position="116"/>
        <end position="133"/>
    </location>
</feature>
<dbReference type="Proteomes" id="UP001056500">
    <property type="component" value="Chromosome"/>
</dbReference>
<organism evidence="2 3">
    <name type="scientific">Brevibacillus ruminantium</name>
    <dbReference type="NCBI Taxonomy" id="2950604"/>
    <lineage>
        <taxon>Bacteria</taxon>
        <taxon>Bacillati</taxon>
        <taxon>Bacillota</taxon>
        <taxon>Bacilli</taxon>
        <taxon>Bacillales</taxon>
        <taxon>Paenibacillaceae</taxon>
        <taxon>Brevibacillus</taxon>
    </lineage>
</organism>
<evidence type="ECO:0000256" key="1">
    <source>
        <dbReference type="SAM" id="Phobius"/>
    </source>
</evidence>
<keyword evidence="1" id="KW-0472">Membrane</keyword>
<feature type="transmembrane region" description="Helical" evidence="1">
    <location>
        <begin position="145"/>
        <end position="166"/>
    </location>
</feature>
<dbReference type="EMBL" id="CP098755">
    <property type="protein sequence ID" value="USG68025.1"/>
    <property type="molecule type" value="Genomic_DNA"/>
</dbReference>
<sequence length="345" mass="37707">MQHSWKAALQIAFTYIGTVVGAGFASGKEIVEFFVQYGSQGLIGIFLATGLFIWGGVRVMLLSYRIQADSYQDLSTYLFGRPIGTIFNLILLTVLFGTTSVMLAATGAVFWESFGLHPQVGIVVSMLLIFFIAQRGLIAIHSVNSFFVPLLIAFTALVFLYSKPWLETGPLIEINKPFAWLSSPLYYVALNVSLTQAVLVPIGRHSTGERPLILGGIIGGSGIGLLLILAYSSMSVRMPVLGQAEMPMITLLQGLGTSIPFFFSLLVYAEIFSTLVSNVFGLSEQVKKATGLRRPTIVGGILLIGYFISFIGFGPLLRLLYPLFGQLVLLFLLMLFLQQVLRKPT</sequence>
<gene>
    <name evidence="2" type="ORF">NDK47_12395</name>
</gene>
<feature type="transmembrane region" description="Helical" evidence="1">
    <location>
        <begin position="297"/>
        <end position="317"/>
    </location>
</feature>
<feature type="transmembrane region" description="Helical" evidence="1">
    <location>
        <begin position="212"/>
        <end position="231"/>
    </location>
</feature>
<proteinExistence type="predicted"/>
<name>A0ABY4WLJ9_9BACL</name>
<evidence type="ECO:0000313" key="2">
    <source>
        <dbReference type="EMBL" id="USG68025.1"/>
    </source>
</evidence>
<dbReference type="InterPro" id="IPR038728">
    <property type="entry name" value="YkvI-like"/>
</dbReference>
<evidence type="ECO:0008006" key="4">
    <source>
        <dbReference type="Google" id="ProtNLM"/>
    </source>
</evidence>
<accession>A0ABY4WLJ9</accession>
<keyword evidence="3" id="KW-1185">Reference proteome</keyword>
<feature type="transmembrane region" description="Helical" evidence="1">
    <location>
        <begin position="251"/>
        <end position="276"/>
    </location>
</feature>
<feature type="transmembrane region" description="Helical" evidence="1">
    <location>
        <begin position="323"/>
        <end position="341"/>
    </location>
</feature>
<dbReference type="PANTHER" id="PTHR37814">
    <property type="entry name" value="CONSERVED MEMBRANE PROTEIN"/>
    <property type="match status" value="1"/>
</dbReference>
<feature type="transmembrane region" description="Helical" evidence="1">
    <location>
        <begin position="178"/>
        <end position="200"/>
    </location>
</feature>
<reference evidence="2" key="1">
    <citation type="submission" date="2022-06" db="EMBL/GenBank/DDBJ databases">
        <title>Genome sequencing of Brevibacillus sp. BB3-R1.</title>
        <authorList>
            <person name="Heo J."/>
            <person name="Lee D."/>
            <person name="Won M."/>
            <person name="Han B.-H."/>
            <person name="Hong S.-B."/>
            <person name="Kwon S.-W."/>
        </authorList>
    </citation>
    <scope>NUCLEOTIDE SEQUENCE</scope>
    <source>
        <strain evidence="2">BB3-R1</strain>
    </source>
</reference>
<dbReference type="PANTHER" id="PTHR37814:SF1">
    <property type="entry name" value="MEMBRANE PROTEIN"/>
    <property type="match status" value="1"/>
</dbReference>
<dbReference type="RefSeq" id="WP_251875280.1">
    <property type="nucleotide sequence ID" value="NZ_CP098755.1"/>
</dbReference>
<keyword evidence="1" id="KW-0812">Transmembrane</keyword>
<feature type="transmembrane region" description="Helical" evidence="1">
    <location>
        <begin position="43"/>
        <end position="64"/>
    </location>
</feature>
<keyword evidence="1" id="KW-1133">Transmembrane helix</keyword>
<feature type="transmembrane region" description="Helical" evidence="1">
    <location>
        <begin position="85"/>
        <end position="110"/>
    </location>
</feature>
<protein>
    <recommendedName>
        <fullName evidence="4">Transporter</fullName>
    </recommendedName>
</protein>